<dbReference type="EMBL" id="PQIB02000012">
    <property type="protein sequence ID" value="RLM79277.1"/>
    <property type="molecule type" value="Genomic_DNA"/>
</dbReference>
<evidence type="ECO:0008006" key="3">
    <source>
        <dbReference type="Google" id="ProtNLM"/>
    </source>
</evidence>
<protein>
    <recommendedName>
        <fullName evidence="3">DUF1618 domain-containing protein</fullName>
    </recommendedName>
</protein>
<name>A0A3L6QH48_PANMI</name>
<keyword evidence="2" id="KW-1185">Reference proteome</keyword>
<reference evidence="2" key="1">
    <citation type="journal article" date="2019" name="Nat. Commun.">
        <title>The genome of broomcorn millet.</title>
        <authorList>
            <person name="Zou C."/>
            <person name="Miki D."/>
            <person name="Li D."/>
            <person name="Tang Q."/>
            <person name="Xiao L."/>
            <person name="Rajput S."/>
            <person name="Deng P."/>
            <person name="Jia W."/>
            <person name="Huang R."/>
            <person name="Zhang M."/>
            <person name="Sun Y."/>
            <person name="Hu J."/>
            <person name="Fu X."/>
            <person name="Schnable P.S."/>
            <person name="Li F."/>
            <person name="Zhang H."/>
            <person name="Feng B."/>
            <person name="Zhu X."/>
            <person name="Liu R."/>
            <person name="Schnable J.C."/>
            <person name="Zhu J.-K."/>
            <person name="Zhang H."/>
        </authorList>
    </citation>
    <scope>NUCLEOTIDE SEQUENCE [LARGE SCALE GENOMIC DNA]</scope>
</reference>
<dbReference type="OrthoDB" id="687490at2759"/>
<accession>A0A3L6QH48</accession>
<organism evidence="1 2">
    <name type="scientific">Panicum miliaceum</name>
    <name type="common">Proso millet</name>
    <name type="synonym">Broomcorn millet</name>
    <dbReference type="NCBI Taxonomy" id="4540"/>
    <lineage>
        <taxon>Eukaryota</taxon>
        <taxon>Viridiplantae</taxon>
        <taxon>Streptophyta</taxon>
        <taxon>Embryophyta</taxon>
        <taxon>Tracheophyta</taxon>
        <taxon>Spermatophyta</taxon>
        <taxon>Magnoliopsida</taxon>
        <taxon>Liliopsida</taxon>
        <taxon>Poales</taxon>
        <taxon>Poaceae</taxon>
        <taxon>PACMAD clade</taxon>
        <taxon>Panicoideae</taxon>
        <taxon>Panicodae</taxon>
        <taxon>Paniceae</taxon>
        <taxon>Panicinae</taxon>
        <taxon>Panicum</taxon>
        <taxon>Panicum sect. Panicum</taxon>
    </lineage>
</organism>
<evidence type="ECO:0000313" key="1">
    <source>
        <dbReference type="EMBL" id="RLM79277.1"/>
    </source>
</evidence>
<evidence type="ECO:0000313" key="2">
    <source>
        <dbReference type="Proteomes" id="UP000275267"/>
    </source>
</evidence>
<dbReference type="Proteomes" id="UP000275267">
    <property type="component" value="Unassembled WGS sequence"/>
</dbReference>
<gene>
    <name evidence="1" type="ORF">C2845_PM12G02040</name>
</gene>
<sequence>MEWVLKSNINLQSLEDIPPLQFANKYSKPWTTVDDYNTKDEAPAQDQLDGWDFDDGIVLEITDNKQATTTDWAYGIVFLGFHPYKEIAFFHVSSGVVSYHLNTSKVQELGTLHVTGLENLFPYTACWMRDLFENN</sequence>
<dbReference type="PANTHER" id="PTHR34591">
    <property type="entry name" value="OS03G0653100 PROTEIN-RELATED"/>
    <property type="match status" value="1"/>
</dbReference>
<dbReference type="STRING" id="4540.A0A3L6QH48"/>
<dbReference type="AlphaFoldDB" id="A0A3L6QH48"/>
<proteinExistence type="predicted"/>
<comment type="caution">
    <text evidence="1">The sequence shown here is derived from an EMBL/GenBank/DDBJ whole genome shotgun (WGS) entry which is preliminary data.</text>
</comment>